<proteinExistence type="predicted"/>
<accession>A0A9D2U5P1</accession>
<dbReference type="AlphaFoldDB" id="A0A9D2U5P1"/>
<comment type="caution">
    <text evidence="1">The sequence shown here is derived from an EMBL/GenBank/DDBJ whole genome shotgun (WGS) entry which is preliminary data.</text>
</comment>
<evidence type="ECO:0000313" key="1">
    <source>
        <dbReference type="EMBL" id="HJD39708.1"/>
    </source>
</evidence>
<dbReference type="Proteomes" id="UP000823850">
    <property type="component" value="Unassembled WGS sequence"/>
</dbReference>
<dbReference type="InterPro" id="IPR036969">
    <property type="entry name" value="Citrate_synthase_sf"/>
</dbReference>
<reference evidence="1" key="2">
    <citation type="submission" date="2021-04" db="EMBL/GenBank/DDBJ databases">
        <authorList>
            <person name="Gilroy R."/>
        </authorList>
    </citation>
    <scope>NUCLEOTIDE SEQUENCE</scope>
    <source>
        <strain evidence="1">ChiW19-6364</strain>
    </source>
</reference>
<evidence type="ECO:0000313" key="2">
    <source>
        <dbReference type="Proteomes" id="UP000823850"/>
    </source>
</evidence>
<dbReference type="EMBL" id="DWUX01000127">
    <property type="protein sequence ID" value="HJD39708.1"/>
    <property type="molecule type" value="Genomic_DNA"/>
</dbReference>
<dbReference type="InterPro" id="IPR016142">
    <property type="entry name" value="Citrate_synth-like_lrg_a-sub"/>
</dbReference>
<dbReference type="Pfam" id="PF00285">
    <property type="entry name" value="Citrate_synt"/>
    <property type="match status" value="1"/>
</dbReference>
<protein>
    <submittedName>
        <fullName evidence="1">Citrate synthase</fullName>
    </submittedName>
</protein>
<dbReference type="Gene3D" id="1.10.580.10">
    <property type="entry name" value="Citrate Synthase, domain 1"/>
    <property type="match status" value="1"/>
</dbReference>
<sequence>MDQNKLSVYAQSKQETCIANDKIPKSLYEKYGVNCGLRDKNGKGVLTGLTRISKIVSFKDQDGKKVPCDGELWYRGYNIYTLIRSISKEAYGFEKIAYLLLFGEYPD</sequence>
<organism evidence="1 2">
    <name type="scientific">Candidatus Blautia stercoripullorum</name>
    <dbReference type="NCBI Taxonomy" id="2838502"/>
    <lineage>
        <taxon>Bacteria</taxon>
        <taxon>Bacillati</taxon>
        <taxon>Bacillota</taxon>
        <taxon>Clostridia</taxon>
        <taxon>Lachnospirales</taxon>
        <taxon>Lachnospiraceae</taxon>
        <taxon>Blautia</taxon>
    </lineage>
</organism>
<reference evidence="1" key="1">
    <citation type="journal article" date="2021" name="PeerJ">
        <title>Extensive microbial diversity within the chicken gut microbiome revealed by metagenomics and culture.</title>
        <authorList>
            <person name="Gilroy R."/>
            <person name="Ravi A."/>
            <person name="Getino M."/>
            <person name="Pursley I."/>
            <person name="Horton D.L."/>
            <person name="Alikhan N.F."/>
            <person name="Baker D."/>
            <person name="Gharbi K."/>
            <person name="Hall N."/>
            <person name="Watson M."/>
            <person name="Adriaenssens E.M."/>
            <person name="Foster-Nyarko E."/>
            <person name="Jarju S."/>
            <person name="Secka A."/>
            <person name="Antonio M."/>
            <person name="Oren A."/>
            <person name="Chaudhuri R.R."/>
            <person name="La Ragione R."/>
            <person name="Hildebrand F."/>
            <person name="Pallen M.J."/>
        </authorList>
    </citation>
    <scope>NUCLEOTIDE SEQUENCE</scope>
    <source>
        <strain evidence="1">ChiW19-6364</strain>
    </source>
</reference>
<dbReference type="GO" id="GO:0046912">
    <property type="term" value="F:acyltransferase activity, acyl groups converted into alkyl on transfer"/>
    <property type="evidence" value="ECO:0007669"/>
    <property type="project" value="InterPro"/>
</dbReference>
<gene>
    <name evidence="1" type="ORF">H9913_06730</name>
</gene>
<dbReference type="SUPFAM" id="SSF48256">
    <property type="entry name" value="Citrate synthase"/>
    <property type="match status" value="1"/>
</dbReference>
<feature type="non-terminal residue" evidence="1">
    <location>
        <position position="107"/>
    </location>
</feature>
<dbReference type="InterPro" id="IPR002020">
    <property type="entry name" value="Citrate_synthase"/>
</dbReference>
<name>A0A9D2U5P1_9FIRM</name>